<sequence length="247" mass="27163">MVPMMDNRSDNLLVQHYAATLDWWRDAGVDYTFEDEAVSWLSEPEGQKPAPPPQPALDETMKEALPEPSIVSDNLPKDLESFRSWWLAPESPLPVGSGPRIAPRGKAGASMMFVVTMPEAQDCETLFSGPQGRLLVNIARALGQTPDDIYLASALPGHMTLPDWDALGADGLGQAISRHVELAAPQRVILFGSRLPTLMGHERSAAPEQFSDIAGIPALCTFAPDRLLNHAPQRARLWHRLLEWTSQ</sequence>
<dbReference type="InterPro" id="IPR036895">
    <property type="entry name" value="Uracil-DNA_glycosylase-like_sf"/>
</dbReference>
<evidence type="ECO:0008006" key="4">
    <source>
        <dbReference type="Google" id="ProtNLM"/>
    </source>
</evidence>
<organism evidence="2 3">
    <name type="scientific">Aurantiacibacter atlanticus</name>
    <dbReference type="NCBI Taxonomy" id="1648404"/>
    <lineage>
        <taxon>Bacteria</taxon>
        <taxon>Pseudomonadati</taxon>
        <taxon>Pseudomonadota</taxon>
        <taxon>Alphaproteobacteria</taxon>
        <taxon>Sphingomonadales</taxon>
        <taxon>Erythrobacteraceae</taxon>
        <taxon>Aurantiacibacter</taxon>
    </lineage>
</organism>
<protein>
    <recommendedName>
        <fullName evidence="4">Uracil-DNA glycosylase-like domain-containing protein</fullName>
    </recommendedName>
</protein>
<dbReference type="RefSeq" id="WP_048885695.1">
    <property type="nucleotide sequence ID" value="NZ_CP011310.1"/>
</dbReference>
<feature type="region of interest" description="Disordered" evidence="1">
    <location>
        <begin position="40"/>
        <end position="59"/>
    </location>
</feature>
<dbReference type="Gene3D" id="3.40.470.10">
    <property type="entry name" value="Uracil-DNA glycosylase-like domain"/>
    <property type="match status" value="1"/>
</dbReference>
<evidence type="ECO:0000256" key="1">
    <source>
        <dbReference type="SAM" id="MobiDB-lite"/>
    </source>
</evidence>
<reference evidence="3" key="2">
    <citation type="submission" date="2015-04" db="EMBL/GenBank/DDBJ databases">
        <title>The complete genome sequence of Erythrobacter sp. s21-N3.</title>
        <authorList>
            <person name="Zhuang L."/>
            <person name="Liu Y."/>
            <person name="Shao Z."/>
        </authorList>
    </citation>
    <scope>NUCLEOTIDE SEQUENCE [LARGE SCALE GENOMIC DNA]</scope>
    <source>
        <strain evidence="3">s21-N3</strain>
    </source>
</reference>
<dbReference type="SUPFAM" id="SSF52141">
    <property type="entry name" value="Uracil-DNA glycosylase-like"/>
    <property type="match status" value="1"/>
</dbReference>
<dbReference type="KEGG" id="ery:CP97_09285"/>
<evidence type="ECO:0000313" key="3">
    <source>
        <dbReference type="Proteomes" id="UP000059113"/>
    </source>
</evidence>
<dbReference type="STRING" id="1648404.CP97_09285"/>
<evidence type="ECO:0000313" key="2">
    <source>
        <dbReference type="EMBL" id="AKQ43335.2"/>
    </source>
</evidence>
<dbReference type="Proteomes" id="UP000059113">
    <property type="component" value="Chromosome"/>
</dbReference>
<proteinExistence type="predicted"/>
<name>A0A0H4VG21_9SPHN</name>
<accession>A0A0H4VG21</accession>
<dbReference type="AlphaFoldDB" id="A0A0H4VG21"/>
<gene>
    <name evidence="2" type="ORF">CP97_09285</name>
</gene>
<dbReference type="EMBL" id="CP011310">
    <property type="protein sequence ID" value="AKQ43335.2"/>
    <property type="molecule type" value="Genomic_DNA"/>
</dbReference>
<reference evidence="2 3" key="1">
    <citation type="journal article" date="2015" name="Int. J. Syst. Evol. Microbiol.">
        <title>Erythrobacter atlanticus sp. nov., a bacterium from ocean sediment able to degrade polycyclic aromatic hydrocarbons.</title>
        <authorList>
            <person name="Zhuang L."/>
            <person name="Liu Y."/>
            <person name="Wang L."/>
            <person name="Wang W."/>
            <person name="Shao Z."/>
        </authorList>
    </citation>
    <scope>NUCLEOTIDE SEQUENCE [LARGE SCALE GENOMIC DNA]</scope>
    <source>
        <strain evidence="3">s21-N3</strain>
    </source>
</reference>
<dbReference type="OrthoDB" id="5290748at2"/>
<keyword evidence="3" id="KW-1185">Reference proteome</keyword>